<dbReference type="GO" id="GO:0005886">
    <property type="term" value="C:plasma membrane"/>
    <property type="evidence" value="ECO:0007669"/>
    <property type="project" value="UniProtKB-SubCell"/>
</dbReference>
<dbReference type="OrthoDB" id="3190463at2"/>
<dbReference type="Proteomes" id="UP000179284">
    <property type="component" value="Chromosome I"/>
</dbReference>
<feature type="domain" description="EamA" evidence="8">
    <location>
        <begin position="17"/>
        <end position="159"/>
    </location>
</feature>
<protein>
    <submittedName>
        <fullName evidence="9">EamA-like transporter family protein</fullName>
    </submittedName>
</protein>
<sequence length="316" mass="34032">MTNTQNSKSIWTITPIMVITAIFCCILWGSASPAIKIAYEVFKIDASDTASRLMLAGARFMLAGVMTVVFGSFISKKALIPQKSSWKYIAILSLFQTIGQYYFFFMSLANTSGVKGSIINASGNFFAPMFAIFLFRLEKPSVKKLIGCALGFAGIIMFFGGMGAITSGAPITFKGEGAMLCAAFFYAVSGCCIKIFSKYENPVILSGYQFALGGAVLFFIGLLSGGNLVFYSSGCYLNLIYMGFISAGAYTLWGVLLKYNPVSKVSVLGFVNPIMGVVLSALFLGEGQEAFSVLSLISLLLVSLGIVIVNYRKLEK</sequence>
<evidence type="ECO:0000256" key="7">
    <source>
        <dbReference type="SAM" id="Phobius"/>
    </source>
</evidence>
<dbReference type="PANTHER" id="PTHR32322:SF18">
    <property type="entry name" value="S-ADENOSYLMETHIONINE_S-ADENOSYLHOMOCYSTEINE TRANSPORTER"/>
    <property type="match status" value="1"/>
</dbReference>
<feature type="transmembrane region" description="Helical" evidence="7">
    <location>
        <begin position="149"/>
        <end position="171"/>
    </location>
</feature>
<feature type="transmembrane region" description="Helical" evidence="7">
    <location>
        <begin position="265"/>
        <end position="284"/>
    </location>
</feature>
<dbReference type="Pfam" id="PF00892">
    <property type="entry name" value="EamA"/>
    <property type="match status" value="2"/>
</dbReference>
<name>A0A1D9P314_9FIRM</name>
<dbReference type="SUPFAM" id="SSF103481">
    <property type="entry name" value="Multidrug resistance efflux transporter EmrE"/>
    <property type="match status" value="2"/>
</dbReference>
<evidence type="ECO:0000256" key="5">
    <source>
        <dbReference type="ARBA" id="ARBA00022989"/>
    </source>
</evidence>
<dbReference type="EMBL" id="CP017831">
    <property type="protein sequence ID" value="AOZ97007.1"/>
    <property type="molecule type" value="Genomic_DNA"/>
</dbReference>
<dbReference type="KEGG" id="bhu:bhn_I1974"/>
<dbReference type="InterPro" id="IPR037185">
    <property type="entry name" value="EmrE-like"/>
</dbReference>
<evidence type="ECO:0000256" key="4">
    <source>
        <dbReference type="ARBA" id="ARBA00022692"/>
    </source>
</evidence>
<evidence type="ECO:0000313" key="9">
    <source>
        <dbReference type="EMBL" id="AOZ97007.1"/>
    </source>
</evidence>
<reference evidence="10" key="1">
    <citation type="submission" date="2016-10" db="EMBL/GenBank/DDBJ databases">
        <title>The complete genome sequence of the rumen bacterium Butyrivibrio hungatei MB2003.</title>
        <authorList>
            <person name="Palevich N."/>
            <person name="Kelly W.J."/>
            <person name="Leahy S.C."/>
            <person name="Altermann E."/>
            <person name="Rakonjac J."/>
            <person name="Attwood G.T."/>
        </authorList>
    </citation>
    <scope>NUCLEOTIDE SEQUENCE [LARGE SCALE GENOMIC DNA]</scope>
    <source>
        <strain evidence="10">MB2003</strain>
    </source>
</reference>
<dbReference type="AlphaFoldDB" id="A0A1D9P314"/>
<evidence type="ECO:0000256" key="1">
    <source>
        <dbReference type="ARBA" id="ARBA00004651"/>
    </source>
</evidence>
<feature type="transmembrane region" description="Helical" evidence="7">
    <location>
        <begin position="12"/>
        <end position="31"/>
    </location>
</feature>
<comment type="subcellular location">
    <subcellularLocation>
        <location evidence="1">Cell membrane</location>
        <topology evidence="1">Multi-pass membrane protein</topology>
    </subcellularLocation>
</comment>
<feature type="transmembrane region" description="Helical" evidence="7">
    <location>
        <begin position="236"/>
        <end position="253"/>
    </location>
</feature>
<keyword evidence="6 7" id="KW-0472">Membrane</keyword>
<feature type="transmembrane region" description="Helical" evidence="7">
    <location>
        <begin position="117"/>
        <end position="137"/>
    </location>
</feature>
<dbReference type="PANTHER" id="PTHR32322">
    <property type="entry name" value="INNER MEMBRANE TRANSPORTER"/>
    <property type="match status" value="1"/>
</dbReference>
<evidence type="ECO:0000256" key="6">
    <source>
        <dbReference type="ARBA" id="ARBA00023136"/>
    </source>
</evidence>
<keyword evidence="10" id="KW-1185">Reference proteome</keyword>
<keyword evidence="4 7" id="KW-0812">Transmembrane</keyword>
<feature type="transmembrane region" description="Helical" evidence="7">
    <location>
        <begin position="290"/>
        <end position="311"/>
    </location>
</feature>
<evidence type="ECO:0000256" key="3">
    <source>
        <dbReference type="ARBA" id="ARBA00022475"/>
    </source>
</evidence>
<feature type="transmembrane region" description="Helical" evidence="7">
    <location>
        <begin position="208"/>
        <end position="230"/>
    </location>
</feature>
<accession>A0A1D9P314</accession>
<organism evidence="9 10">
    <name type="scientific">Butyrivibrio hungatei</name>
    <dbReference type="NCBI Taxonomy" id="185008"/>
    <lineage>
        <taxon>Bacteria</taxon>
        <taxon>Bacillati</taxon>
        <taxon>Bacillota</taxon>
        <taxon>Clostridia</taxon>
        <taxon>Lachnospirales</taxon>
        <taxon>Lachnospiraceae</taxon>
        <taxon>Butyrivibrio</taxon>
    </lineage>
</organism>
<feature type="domain" description="EamA" evidence="8">
    <location>
        <begin position="175"/>
        <end position="310"/>
    </location>
</feature>
<evidence type="ECO:0000256" key="2">
    <source>
        <dbReference type="ARBA" id="ARBA00007362"/>
    </source>
</evidence>
<dbReference type="InterPro" id="IPR000620">
    <property type="entry name" value="EamA_dom"/>
</dbReference>
<comment type="similarity">
    <text evidence="2">Belongs to the EamA transporter family.</text>
</comment>
<evidence type="ECO:0000259" key="8">
    <source>
        <dbReference type="Pfam" id="PF00892"/>
    </source>
</evidence>
<dbReference type="InterPro" id="IPR050638">
    <property type="entry name" value="AA-Vitamin_Transporters"/>
</dbReference>
<evidence type="ECO:0000313" key="10">
    <source>
        <dbReference type="Proteomes" id="UP000179284"/>
    </source>
</evidence>
<dbReference type="RefSeq" id="WP_071176654.1">
    <property type="nucleotide sequence ID" value="NZ_CP017831.1"/>
</dbReference>
<gene>
    <name evidence="9" type="ORF">bhn_I1974</name>
</gene>
<keyword evidence="5 7" id="KW-1133">Transmembrane helix</keyword>
<feature type="transmembrane region" description="Helical" evidence="7">
    <location>
        <begin position="51"/>
        <end position="74"/>
    </location>
</feature>
<proteinExistence type="inferred from homology"/>
<keyword evidence="3" id="KW-1003">Cell membrane</keyword>
<feature type="transmembrane region" description="Helical" evidence="7">
    <location>
        <begin position="86"/>
        <end position="105"/>
    </location>
</feature>
<feature type="transmembrane region" description="Helical" evidence="7">
    <location>
        <begin position="177"/>
        <end position="196"/>
    </location>
</feature>